<dbReference type="CDD" id="cd00077">
    <property type="entry name" value="HDc"/>
    <property type="match status" value="1"/>
</dbReference>
<comment type="caution">
    <text evidence="2">The sequence shown here is derived from an EMBL/GenBank/DDBJ whole genome shotgun (WGS) entry which is preliminary data.</text>
</comment>
<dbReference type="InterPro" id="IPR052567">
    <property type="entry name" value="OP_Dioxygenase"/>
</dbReference>
<reference evidence="2 3" key="1">
    <citation type="journal article" date="2024" name="Science">
        <title>Giant polyketide synthase enzymes in the biosynthesis of giant marine polyether toxins.</title>
        <authorList>
            <person name="Fallon T.R."/>
            <person name="Shende V.V."/>
            <person name="Wierzbicki I.H."/>
            <person name="Pendleton A.L."/>
            <person name="Watervoot N.F."/>
            <person name="Auber R.P."/>
            <person name="Gonzalez D.J."/>
            <person name="Wisecaver J.H."/>
            <person name="Moore B.S."/>
        </authorList>
    </citation>
    <scope>NUCLEOTIDE SEQUENCE [LARGE SCALE GENOMIC DNA]</scope>
    <source>
        <strain evidence="2 3">12B1</strain>
    </source>
</reference>
<proteinExistence type="predicted"/>
<dbReference type="PANTHER" id="PTHR40202:SF1">
    <property type="entry name" value="HD DOMAIN-CONTAINING PROTEIN"/>
    <property type="match status" value="1"/>
</dbReference>
<dbReference type="Proteomes" id="UP001515480">
    <property type="component" value="Unassembled WGS sequence"/>
</dbReference>
<dbReference type="SMART" id="SM00471">
    <property type="entry name" value="HDc"/>
    <property type="match status" value="1"/>
</dbReference>
<dbReference type="Pfam" id="PF01966">
    <property type="entry name" value="HD"/>
    <property type="match status" value="1"/>
</dbReference>
<protein>
    <recommendedName>
        <fullName evidence="1">HD/PDEase domain-containing protein</fullName>
    </recommendedName>
</protein>
<dbReference type="Gene3D" id="1.10.3210.10">
    <property type="entry name" value="Hypothetical protein af1432"/>
    <property type="match status" value="1"/>
</dbReference>
<dbReference type="EMBL" id="JBGBPQ010000005">
    <property type="protein sequence ID" value="KAL1523863.1"/>
    <property type="molecule type" value="Genomic_DNA"/>
</dbReference>
<dbReference type="SUPFAM" id="SSF51197">
    <property type="entry name" value="Clavaminate synthase-like"/>
    <property type="match status" value="1"/>
</dbReference>
<dbReference type="AlphaFoldDB" id="A0AB34JPI1"/>
<keyword evidence="3" id="KW-1185">Reference proteome</keyword>
<dbReference type="SUPFAM" id="SSF109604">
    <property type="entry name" value="HD-domain/PDEase-like"/>
    <property type="match status" value="1"/>
</dbReference>
<organism evidence="2 3">
    <name type="scientific">Prymnesium parvum</name>
    <name type="common">Toxic golden alga</name>
    <dbReference type="NCBI Taxonomy" id="97485"/>
    <lineage>
        <taxon>Eukaryota</taxon>
        <taxon>Haptista</taxon>
        <taxon>Haptophyta</taxon>
        <taxon>Prymnesiophyceae</taxon>
        <taxon>Prymnesiales</taxon>
        <taxon>Prymnesiaceae</taxon>
        <taxon>Prymnesium</taxon>
    </lineage>
</organism>
<evidence type="ECO:0000313" key="3">
    <source>
        <dbReference type="Proteomes" id="UP001515480"/>
    </source>
</evidence>
<dbReference type="InterPro" id="IPR006674">
    <property type="entry name" value="HD_domain"/>
</dbReference>
<sequence>MLPRLVHSLPAPRALARALPGCRRALSTAISRIEPDDPTPLADAIVDAAERRILRLFDAYGDGDYIGEPMSITEHSVQTANAAARAGEDETAVLACLLHDIGHLAGLEAGHPPGMDGCGTPQHEAVGARLLGALGLPDDVAFLTHRHVDAKRYLCATQPQYHEKLSEASRTTLRHQGGPMSAAEVAAAEADPRWSTVLRMRGYDEAGKDPSAAFTSPRHFLPMLRRVLHASVSARLDEPPEAAAYPLSPYAPGYVLSEEQLRFWDAHGYLIVRGVLPPRFDAAALSCMADQAAALPSAACYPWLLHHERSKADGVVRICRVENFVGHHNAWGEVARGSVLGVVSQAFREPAVLFKDKINFKGPGGGGFLAHQDATAYATNALATHHISVRVAIDHADEGNGPLEVPSRPGLHRQGIFANRQGVLEPAVEAALGPWMPVLVEPGDVVLFDSFLPHRSCANTSDRWRRSAYLTYNRRIEGDFHAAYYRKKLQAFSDGSAGSISINDDFGGDIVKL</sequence>
<feature type="domain" description="HD/PDEase" evidence="1">
    <location>
        <begin position="68"/>
        <end position="304"/>
    </location>
</feature>
<accession>A0AB34JPI1</accession>
<dbReference type="PANTHER" id="PTHR40202">
    <property type="match status" value="1"/>
</dbReference>
<name>A0AB34JPI1_PRYPA</name>
<dbReference type="Gene3D" id="2.60.120.620">
    <property type="entry name" value="q2cbj1_9rhob like domain"/>
    <property type="match status" value="1"/>
</dbReference>
<evidence type="ECO:0000313" key="2">
    <source>
        <dbReference type="EMBL" id="KAL1523863.1"/>
    </source>
</evidence>
<dbReference type="InterPro" id="IPR003607">
    <property type="entry name" value="HD/PDEase_dom"/>
</dbReference>
<gene>
    <name evidence="2" type="ORF">AB1Y20_018782</name>
</gene>
<dbReference type="Pfam" id="PF05721">
    <property type="entry name" value="PhyH"/>
    <property type="match status" value="1"/>
</dbReference>
<evidence type="ECO:0000259" key="1">
    <source>
        <dbReference type="SMART" id="SM00471"/>
    </source>
</evidence>
<dbReference type="InterPro" id="IPR008775">
    <property type="entry name" value="Phytyl_CoA_dOase-like"/>
</dbReference>